<comment type="caution">
    <text evidence="2">The sequence shown here is derived from an EMBL/GenBank/DDBJ whole genome shotgun (WGS) entry which is preliminary data.</text>
</comment>
<proteinExistence type="predicted"/>
<accession>A0ABQ3VNJ5</accession>
<dbReference type="RefSeq" id="WP_201365344.1">
    <property type="nucleotide sequence ID" value="NZ_BNJJ01000019.1"/>
</dbReference>
<dbReference type="Proteomes" id="UP000635565">
    <property type="component" value="Unassembled WGS sequence"/>
</dbReference>
<dbReference type="EMBL" id="BNJJ01000019">
    <property type="protein sequence ID" value="GHO87815.1"/>
    <property type="molecule type" value="Genomic_DNA"/>
</dbReference>
<feature type="domain" description="Type II secretion system protein GspE N-terminal" evidence="1">
    <location>
        <begin position="186"/>
        <end position="267"/>
    </location>
</feature>
<reference evidence="2 3" key="1">
    <citation type="journal article" date="2021" name="Int. J. Syst. Evol. Microbiol.">
        <title>Reticulibacter mediterranei gen. nov., sp. nov., within the new family Reticulibacteraceae fam. nov., and Ktedonospora formicarum gen. nov., sp. nov., Ktedonobacter robiniae sp. nov., Dictyobacter formicarum sp. nov. and Dictyobacter arantiisoli sp. nov., belonging to the class Ktedonobacteria.</title>
        <authorList>
            <person name="Yabe S."/>
            <person name="Zheng Y."/>
            <person name="Wang C.M."/>
            <person name="Sakai Y."/>
            <person name="Abe K."/>
            <person name="Yokota A."/>
            <person name="Donadio S."/>
            <person name="Cavaletti L."/>
            <person name="Monciardini P."/>
        </authorList>
    </citation>
    <scope>NUCLEOTIDE SEQUENCE [LARGE SCALE GENOMIC DNA]</scope>
    <source>
        <strain evidence="2 3">SOSP1-9</strain>
    </source>
</reference>
<gene>
    <name evidence="2" type="ORF">KSZ_58210</name>
</gene>
<dbReference type="InterPro" id="IPR037257">
    <property type="entry name" value="T2SS_E_N_sf"/>
</dbReference>
<dbReference type="Pfam" id="PF05157">
    <property type="entry name" value="MshEN"/>
    <property type="match status" value="1"/>
</dbReference>
<dbReference type="InterPro" id="IPR007831">
    <property type="entry name" value="T2SS_GspE_N"/>
</dbReference>
<evidence type="ECO:0000259" key="1">
    <source>
        <dbReference type="Pfam" id="PF05157"/>
    </source>
</evidence>
<dbReference type="Gene3D" id="3.30.300.160">
    <property type="entry name" value="Type II secretion system, protein E, N-terminal domain"/>
    <property type="match status" value="1"/>
</dbReference>
<keyword evidence="3" id="KW-1185">Reference proteome</keyword>
<evidence type="ECO:0000313" key="3">
    <source>
        <dbReference type="Proteomes" id="UP000635565"/>
    </source>
</evidence>
<organism evidence="2 3">
    <name type="scientific">Dictyobacter formicarum</name>
    <dbReference type="NCBI Taxonomy" id="2778368"/>
    <lineage>
        <taxon>Bacteria</taxon>
        <taxon>Bacillati</taxon>
        <taxon>Chloroflexota</taxon>
        <taxon>Ktedonobacteria</taxon>
        <taxon>Ktedonobacterales</taxon>
        <taxon>Dictyobacteraceae</taxon>
        <taxon>Dictyobacter</taxon>
    </lineage>
</organism>
<protein>
    <recommendedName>
        <fullName evidence="1">Type II secretion system protein GspE N-terminal domain-containing protein</fullName>
    </recommendedName>
</protein>
<sequence length="268" mass="30109">MCKKALSLPAFSLIEYSVTSINSVQDVTTAMQHLIAGATSSLALIILPLHFDSRDRAHSADTAHIQQSIQYYAEHLRKLVRKSDQVLLHETTLYILLPKADMHGAAIVQERLWEELLWRVHNAPEIEILRPAVMAIGHSAYPHPTSDIHSCILAARNSHLLFEVQPTQSHSATIEHEELSQQARQLGIPYLSLLPRKVPARVLQVVPPQLAQELHCYPVGRERNTLTVAMINPHDNQALTRLQQVTGLQIFPVIVSPQELQTALDRFI</sequence>
<evidence type="ECO:0000313" key="2">
    <source>
        <dbReference type="EMBL" id="GHO87815.1"/>
    </source>
</evidence>
<dbReference type="SUPFAM" id="SSF160246">
    <property type="entry name" value="EspE N-terminal domain-like"/>
    <property type="match status" value="1"/>
</dbReference>
<name>A0ABQ3VNJ5_9CHLR</name>